<dbReference type="Gene3D" id="3.30.70.870">
    <property type="entry name" value="Elongation Factor G (Translational Gtpase), domain 3"/>
    <property type="match status" value="1"/>
</dbReference>
<dbReference type="FunFam" id="3.30.70.240:FF:000006">
    <property type="entry name" value="Elongation factor like GTPase 1"/>
    <property type="match status" value="1"/>
</dbReference>
<feature type="compositionally biased region" description="Basic and acidic residues" evidence="10">
    <location>
        <begin position="203"/>
        <end position="217"/>
    </location>
</feature>
<dbReference type="InterPro" id="IPR041095">
    <property type="entry name" value="EFG_II"/>
</dbReference>
<dbReference type="CDD" id="cd16261">
    <property type="entry name" value="EF2_snRNP_III"/>
    <property type="match status" value="1"/>
</dbReference>
<keyword evidence="4" id="KW-0547">Nucleotide-binding</keyword>
<dbReference type="Gene3D" id="3.30.70.240">
    <property type="match status" value="1"/>
</dbReference>
<evidence type="ECO:0000313" key="13">
    <source>
        <dbReference type="Proteomes" id="UP000789375"/>
    </source>
</evidence>
<feature type="compositionally biased region" description="Basic and acidic residues" evidence="10">
    <location>
        <begin position="434"/>
        <end position="445"/>
    </location>
</feature>
<gene>
    <name evidence="12" type="ORF">FMOSSE_LOCUS4960</name>
</gene>
<dbReference type="SUPFAM" id="SSF54211">
    <property type="entry name" value="Ribosomal protein S5 domain 2-like"/>
    <property type="match status" value="1"/>
</dbReference>
<evidence type="ECO:0000259" key="11">
    <source>
        <dbReference type="PROSITE" id="PS51722"/>
    </source>
</evidence>
<dbReference type="NCBIfam" id="TIGR00231">
    <property type="entry name" value="small_GTP"/>
    <property type="match status" value="1"/>
</dbReference>
<dbReference type="GO" id="GO:0042256">
    <property type="term" value="P:cytosolic ribosome assembly"/>
    <property type="evidence" value="ECO:0007669"/>
    <property type="project" value="TreeGrafter"/>
</dbReference>
<evidence type="ECO:0000256" key="7">
    <source>
        <dbReference type="ARBA" id="ARBA00048548"/>
    </source>
</evidence>
<dbReference type="InterPro" id="IPR027417">
    <property type="entry name" value="P-loop_NTPase"/>
</dbReference>
<dbReference type="Pfam" id="PF00009">
    <property type="entry name" value="GTP_EFTU"/>
    <property type="match status" value="1"/>
</dbReference>
<dbReference type="Pfam" id="PF00679">
    <property type="entry name" value="EFG_C"/>
    <property type="match status" value="1"/>
</dbReference>
<dbReference type="FunFam" id="3.90.1430.10:FF:000002">
    <property type="entry name" value="Elongation factor like GTPase 1"/>
    <property type="match status" value="1"/>
</dbReference>
<dbReference type="SUPFAM" id="SSF50447">
    <property type="entry name" value="Translation proteins"/>
    <property type="match status" value="1"/>
</dbReference>
<protein>
    <recommendedName>
        <fullName evidence="8">Ribosome assembly protein 1</fullName>
    </recommendedName>
    <alternativeName>
        <fullName evidence="9">Elongation factor-like 1</fullName>
    </alternativeName>
</protein>
<keyword evidence="5" id="KW-0378">Hydrolase</keyword>
<dbReference type="Proteomes" id="UP000789375">
    <property type="component" value="Unassembled WGS sequence"/>
</dbReference>
<dbReference type="InterPro" id="IPR000795">
    <property type="entry name" value="T_Tr_GTP-bd_dom"/>
</dbReference>
<dbReference type="InterPro" id="IPR009000">
    <property type="entry name" value="Transl_B-barrel_sf"/>
</dbReference>
<keyword evidence="6" id="KW-0342">GTP-binding</keyword>
<feature type="region of interest" description="Disordered" evidence="10">
    <location>
        <begin position="203"/>
        <end position="222"/>
    </location>
</feature>
<dbReference type="Gene3D" id="2.40.30.10">
    <property type="entry name" value="Translation factors"/>
    <property type="match status" value="1"/>
</dbReference>
<dbReference type="InterPro" id="IPR035647">
    <property type="entry name" value="EFG_III/V"/>
</dbReference>
<keyword evidence="13" id="KW-1185">Reference proteome</keyword>
<dbReference type="InterPro" id="IPR005225">
    <property type="entry name" value="Small_GTP-bd"/>
</dbReference>
<sequence>MPLVTASQLIKLQSKEENIRNICILAHVDHGKTTLSDSLLASNGIISNRLAGKVRYLDSREDEQERGITMEASGISLYFNIFRDFVEGQENNTNSDEYLINLIDAPGHVDFTSEVSTASRLCDGALILVDAVEGVCTQTHAVLRQAWIENVRPILVLNKIDRLITELRLTPLEAYVHLNKILEQVNAVMGTFFAGDMMEEETRRHDAEKERLSREGSEQSVEPYNTLELSLEDRDDSNIYFTPDSGNVVFASAIDGWAFRVEQFAQLYAAKLGMKENKLRKVLWGDYYLEPKTKRLLQYKHLKGRQLKPLFVQFVLENIWAVYDSVVINNNREKIEKIVKTLNLKILPRDMRSKDTQQLPNPVSAQHLRLRRMLYPNTEMAEKPANEIEKALYSCDSSDSAPIIAYVSKMFAVPSDMLPENKRKQLTVEELREKGRAQREARLRASNDQSEETISETSTISSLNQTNLVSTEAIEESVKMKNSFLLDENGEVAQPTPAKETFIGFARLYSGTIRIGQKLFVLGPKYNPDFPDRFCSEVTIQSLYLVMGRELEALQKVPAGNVFGIGGLEGHILKNGTLSSTNKCKNLAGVAMGSSPIVRVALEPVEPSEIGKLTEGLRLLNQADPCVEVLVQETGEQVILTAGEVHLERCLRDLRERFAKIEIQVSSPIVPFRETIVPISDIHSNKEKDSGQRGLVTLSTPNKYCTIKMNANNVIKIETQSIEEEEDTLKDMAFKGERILEIDEFFDQLEAEFNKVDDKEIWKGVIDNIWAFGTKRVGPNLLVNHVPNYERKSWRKICSALKVFEAVHPEVNEDDFLHEERTSYNLSIRDFVEGIHTGFQLATKSGPLCAEPLMGVSYFLEDFTINIDSNNLDISEIRNKLGGQVITTMRDACNKGFLEWSPRLMLAMYSCDIQATGRVYGVISKRRGRIISEELKEGTPFFHIFASLPVIESFGFADEIRKRTSGTASPQLIFSGFEMLDEDPFWVPTTEEELEDLGEKSDRENLAKKYMEDVRKRKGMFIDRKIIEHAEKQRTLKKK</sequence>
<keyword evidence="3" id="KW-0690">Ribosome biogenesis</keyword>
<dbReference type="GO" id="GO:0005829">
    <property type="term" value="C:cytosol"/>
    <property type="evidence" value="ECO:0007669"/>
    <property type="project" value="TreeGrafter"/>
</dbReference>
<dbReference type="GO" id="GO:0043022">
    <property type="term" value="F:ribosome binding"/>
    <property type="evidence" value="ECO:0007669"/>
    <property type="project" value="TreeGrafter"/>
</dbReference>
<keyword evidence="2" id="KW-0963">Cytoplasm</keyword>
<dbReference type="AlphaFoldDB" id="A0A9N9A6H6"/>
<evidence type="ECO:0000256" key="1">
    <source>
        <dbReference type="ARBA" id="ARBA00004496"/>
    </source>
</evidence>
<dbReference type="InterPro" id="IPR000640">
    <property type="entry name" value="EFG_V-like"/>
</dbReference>
<proteinExistence type="predicted"/>
<evidence type="ECO:0000256" key="3">
    <source>
        <dbReference type="ARBA" id="ARBA00022517"/>
    </source>
</evidence>
<comment type="subcellular location">
    <subcellularLocation>
        <location evidence="1">Cytoplasm</location>
    </subcellularLocation>
</comment>
<dbReference type="CDD" id="cd04096">
    <property type="entry name" value="eEF2_snRNP_like_C"/>
    <property type="match status" value="1"/>
</dbReference>
<dbReference type="SUPFAM" id="SSF52540">
    <property type="entry name" value="P-loop containing nucleoside triphosphate hydrolases"/>
    <property type="match status" value="1"/>
</dbReference>
<feature type="region of interest" description="Disordered" evidence="10">
    <location>
        <begin position="434"/>
        <end position="459"/>
    </location>
</feature>
<evidence type="ECO:0000256" key="4">
    <source>
        <dbReference type="ARBA" id="ARBA00022741"/>
    </source>
</evidence>
<dbReference type="InterPro" id="IPR020568">
    <property type="entry name" value="Ribosomal_Su5_D2-typ_SF"/>
</dbReference>
<evidence type="ECO:0000256" key="5">
    <source>
        <dbReference type="ARBA" id="ARBA00022801"/>
    </source>
</evidence>
<evidence type="ECO:0000256" key="10">
    <source>
        <dbReference type="SAM" id="MobiDB-lite"/>
    </source>
</evidence>
<dbReference type="GO" id="GO:0003924">
    <property type="term" value="F:GTPase activity"/>
    <property type="evidence" value="ECO:0007669"/>
    <property type="project" value="InterPro"/>
</dbReference>
<dbReference type="CDD" id="cd01885">
    <property type="entry name" value="EF2"/>
    <property type="match status" value="1"/>
</dbReference>
<dbReference type="GO" id="GO:1990904">
    <property type="term" value="C:ribonucleoprotein complex"/>
    <property type="evidence" value="ECO:0007669"/>
    <property type="project" value="TreeGrafter"/>
</dbReference>
<dbReference type="CDD" id="cd16268">
    <property type="entry name" value="EF2_II"/>
    <property type="match status" value="1"/>
</dbReference>
<evidence type="ECO:0000256" key="2">
    <source>
        <dbReference type="ARBA" id="ARBA00022490"/>
    </source>
</evidence>
<dbReference type="SMART" id="SM00838">
    <property type="entry name" value="EFG_C"/>
    <property type="match status" value="1"/>
</dbReference>
<name>A0A9N9A6H6_FUNMO</name>
<evidence type="ECO:0000313" key="12">
    <source>
        <dbReference type="EMBL" id="CAG8519559.1"/>
    </source>
</evidence>
<comment type="catalytic activity">
    <reaction evidence="7">
        <text>GTP + H2O = GDP + phosphate + H(+)</text>
        <dbReference type="Rhea" id="RHEA:19669"/>
        <dbReference type="ChEBI" id="CHEBI:15377"/>
        <dbReference type="ChEBI" id="CHEBI:15378"/>
        <dbReference type="ChEBI" id="CHEBI:37565"/>
        <dbReference type="ChEBI" id="CHEBI:43474"/>
        <dbReference type="ChEBI" id="CHEBI:58189"/>
    </reaction>
</comment>
<comment type="caution">
    <text evidence="12">The sequence shown here is derived from an EMBL/GenBank/DDBJ whole genome shotgun (WGS) entry which is preliminary data.</text>
</comment>
<dbReference type="Gene3D" id="3.40.50.300">
    <property type="entry name" value="P-loop containing nucleotide triphosphate hydrolases"/>
    <property type="match status" value="1"/>
</dbReference>
<dbReference type="PANTHER" id="PTHR42908:SF3">
    <property type="entry name" value="ELONGATION FACTOR-LIKE GTPASE 1"/>
    <property type="match status" value="1"/>
</dbReference>
<organism evidence="12 13">
    <name type="scientific">Funneliformis mosseae</name>
    <name type="common">Endomycorrhizal fungus</name>
    <name type="synonym">Glomus mosseae</name>
    <dbReference type="NCBI Taxonomy" id="27381"/>
    <lineage>
        <taxon>Eukaryota</taxon>
        <taxon>Fungi</taxon>
        <taxon>Fungi incertae sedis</taxon>
        <taxon>Mucoromycota</taxon>
        <taxon>Glomeromycotina</taxon>
        <taxon>Glomeromycetes</taxon>
        <taxon>Glomerales</taxon>
        <taxon>Glomeraceae</taxon>
        <taxon>Funneliformis</taxon>
    </lineage>
</organism>
<dbReference type="InterPro" id="IPR014721">
    <property type="entry name" value="Ribsml_uS5_D2-typ_fold_subgr"/>
</dbReference>
<dbReference type="Gene3D" id="3.30.230.10">
    <property type="match status" value="1"/>
</dbReference>
<dbReference type="FunFam" id="3.40.50.300:FF:000746">
    <property type="entry name" value="Ribosome assembly protein 1"/>
    <property type="match status" value="1"/>
</dbReference>
<evidence type="ECO:0000256" key="9">
    <source>
        <dbReference type="ARBA" id="ARBA00081809"/>
    </source>
</evidence>
<dbReference type="Pfam" id="PF14492">
    <property type="entry name" value="EFG_III"/>
    <property type="match status" value="1"/>
</dbReference>
<reference evidence="12" key="1">
    <citation type="submission" date="2021-06" db="EMBL/GenBank/DDBJ databases">
        <authorList>
            <person name="Kallberg Y."/>
            <person name="Tangrot J."/>
            <person name="Rosling A."/>
        </authorList>
    </citation>
    <scope>NUCLEOTIDE SEQUENCE</scope>
    <source>
        <strain evidence="12">87-6 pot B 2015</strain>
    </source>
</reference>
<dbReference type="GO" id="GO:0005525">
    <property type="term" value="F:GTP binding"/>
    <property type="evidence" value="ECO:0007669"/>
    <property type="project" value="UniProtKB-KW"/>
</dbReference>
<evidence type="ECO:0000256" key="8">
    <source>
        <dbReference type="ARBA" id="ARBA00068031"/>
    </source>
</evidence>
<feature type="domain" description="Tr-type G" evidence="11">
    <location>
        <begin position="17"/>
        <end position="278"/>
    </location>
</feature>
<dbReference type="Gene3D" id="3.90.1430.10">
    <property type="entry name" value="Yeast translation eEF2 (G' domain)"/>
    <property type="match status" value="1"/>
</dbReference>
<dbReference type="FunFam" id="3.30.70.870:FF:000002">
    <property type="entry name" value="Translation elongation factor 2"/>
    <property type="match status" value="1"/>
</dbReference>
<dbReference type="InterPro" id="IPR056752">
    <property type="entry name" value="EFL1"/>
</dbReference>
<dbReference type="PROSITE" id="PS51722">
    <property type="entry name" value="G_TR_2"/>
    <property type="match status" value="1"/>
</dbReference>
<dbReference type="PRINTS" id="PR00315">
    <property type="entry name" value="ELONGATNFCT"/>
</dbReference>
<dbReference type="Pfam" id="PF25118">
    <property type="entry name" value="EFL1"/>
    <property type="match status" value="1"/>
</dbReference>
<dbReference type="CDD" id="cd01681">
    <property type="entry name" value="aeEF2_snRNP_like_IV"/>
    <property type="match status" value="1"/>
</dbReference>
<accession>A0A9N9A6H6</accession>
<dbReference type="EMBL" id="CAJVPP010000887">
    <property type="protein sequence ID" value="CAG8519559.1"/>
    <property type="molecule type" value="Genomic_DNA"/>
</dbReference>
<evidence type="ECO:0000256" key="6">
    <source>
        <dbReference type="ARBA" id="ARBA00023134"/>
    </source>
</evidence>
<dbReference type="SUPFAM" id="SSF54980">
    <property type="entry name" value="EF-G C-terminal domain-like"/>
    <property type="match status" value="2"/>
</dbReference>
<dbReference type="PANTHER" id="PTHR42908">
    <property type="entry name" value="TRANSLATION ELONGATION FACTOR-RELATED"/>
    <property type="match status" value="1"/>
</dbReference>